<protein>
    <recommendedName>
        <fullName evidence="4">DUF559 domain-containing protein</fullName>
    </recommendedName>
</protein>
<dbReference type="OrthoDB" id="3173471at2"/>
<feature type="region of interest" description="Disordered" evidence="1">
    <location>
        <begin position="1"/>
        <end position="20"/>
    </location>
</feature>
<keyword evidence="3" id="KW-1185">Reference proteome</keyword>
<evidence type="ECO:0000313" key="2">
    <source>
        <dbReference type="EMBL" id="SHI78370.1"/>
    </source>
</evidence>
<dbReference type="EMBL" id="FQZK01000002">
    <property type="protein sequence ID" value="SHI78370.1"/>
    <property type="molecule type" value="Genomic_DNA"/>
</dbReference>
<evidence type="ECO:0000256" key="1">
    <source>
        <dbReference type="SAM" id="MobiDB-lite"/>
    </source>
</evidence>
<dbReference type="Proteomes" id="UP000184452">
    <property type="component" value="Unassembled WGS sequence"/>
</dbReference>
<proteinExistence type="predicted"/>
<evidence type="ECO:0000313" key="3">
    <source>
        <dbReference type="Proteomes" id="UP000184452"/>
    </source>
</evidence>
<dbReference type="AlphaFoldDB" id="A0A1M6DZ05"/>
<dbReference type="RefSeq" id="WP_073375617.1">
    <property type="nucleotide sequence ID" value="NZ_FQZK01000002.1"/>
</dbReference>
<name>A0A1M6DZ05_9ACTN</name>
<sequence>MTPGNPLESERGTAPAHTHLPDRDLLLRTLRPIVPVLSPDAVVRDVTAAYLWGVDLVSPGERITRLPPRVALPAGRALRGMPVAVRRECVPSADRVAVEGIPVTSAERTAAEVAALAPSVPVATARLDAFLARGLVDPRRLAEHRAPFTRAQYARLCTAAGYASPLSQSPAESWLRAVVLQAGLPPPVVQCPVAVHRRVLHADLGWPEYRVAVEYDSLLHHSGRRREYRDRARYALMRAAEWEVVPVTVYALRLHPVELLLRIRDVLESRGWSCPPQRRERIRRDIRSLRRRPPRLR</sequence>
<evidence type="ECO:0008006" key="4">
    <source>
        <dbReference type="Google" id="ProtNLM"/>
    </source>
</evidence>
<dbReference type="InterPro" id="IPR011335">
    <property type="entry name" value="Restrct_endonuc-II-like"/>
</dbReference>
<accession>A0A1M6DZ05</accession>
<dbReference type="SUPFAM" id="SSF52980">
    <property type="entry name" value="Restriction endonuclease-like"/>
    <property type="match status" value="1"/>
</dbReference>
<dbReference type="STRING" id="758803.SAMN05421803_10275"/>
<reference evidence="2 3" key="1">
    <citation type="submission" date="2016-11" db="EMBL/GenBank/DDBJ databases">
        <authorList>
            <person name="Jaros S."/>
            <person name="Januszkiewicz K."/>
            <person name="Wedrychowicz H."/>
        </authorList>
    </citation>
    <scope>NUCLEOTIDE SEQUENCE [LARGE SCALE GENOMIC DNA]</scope>
    <source>
        <strain evidence="2 3">CGMCC 4.5723</strain>
    </source>
</reference>
<gene>
    <name evidence="2" type="ORF">SAMN05421803_10275</name>
</gene>
<organism evidence="2 3">
    <name type="scientific">Nocardiopsis flavescens</name>
    <dbReference type="NCBI Taxonomy" id="758803"/>
    <lineage>
        <taxon>Bacteria</taxon>
        <taxon>Bacillati</taxon>
        <taxon>Actinomycetota</taxon>
        <taxon>Actinomycetes</taxon>
        <taxon>Streptosporangiales</taxon>
        <taxon>Nocardiopsidaceae</taxon>
        <taxon>Nocardiopsis</taxon>
    </lineage>
</organism>